<keyword evidence="2" id="KW-1133">Transmembrane helix</keyword>
<dbReference type="InterPro" id="IPR010281">
    <property type="entry name" value="DUF885"/>
</dbReference>
<evidence type="ECO:0000256" key="1">
    <source>
        <dbReference type="SAM" id="Coils"/>
    </source>
</evidence>
<keyword evidence="2" id="KW-0472">Membrane</keyword>
<dbReference type="OrthoDB" id="9769898at2"/>
<sequence length="626" mass="70553">MQTNIGHSRLPQAKLKLKRTASTLLVNLLGSFCFISASFASHAEHEHGTAAAKAEPQQACCSKMAGMSNSKAEQHFKTLKQNFLTALWRQDPDTAMAAGKFSDAAKLSIPNQIARESSLQFSDYWLQQLGKINAEQLAPKEQTDLVLMRNYLNANRWYLSEFREFEWNPSLYNIGGGFDAVLNTEYAPVVARLRLAIQRLQGVPAYYAAARASIKNPTPEHTRLAIAQSGGALSVLADLEKLGKAQKLTSKEQGLLQVGLVHARAAVDDYVRFLTDVEKNLDTKTAHSFRIGKQLYEGKFAADIQSSLSAEQTYQRALASKETAHQNMEKLADQLWASSMGDLAKPAEPAKKIAMVINKLSERHVQAKDLYTEIRAQLPVLQNWIREHDLVELDPKRPLVVRETPEYQRGVSVASIEAPGIFRPQDKTYYNVTPLIGRPAEQIESTLREYNYWVLQILNIHEAIPGHYVQLQHANKSPSVIKTLFGNGAMIEGWAVYSERMMLESGYGGNTPEMWLMYYKWNLRAVCNTILDYSVHVLGMSEAEAKDFLMNQAFQTQAEADGKWQRVQYTSVQLTSYFSGYSEILALREELKQQLGEKFNLKQFHEEFLSYGSAPVGMIRQLMLKK</sequence>
<dbReference type="EMBL" id="CP034464">
    <property type="protein sequence ID" value="AZP14277.1"/>
    <property type="molecule type" value="Genomic_DNA"/>
</dbReference>
<dbReference type="KEGG" id="upv:EJN92_21105"/>
<protein>
    <submittedName>
        <fullName evidence="3">DUF885 domain-containing protein</fullName>
    </submittedName>
</protein>
<dbReference type="PANTHER" id="PTHR33361">
    <property type="entry name" value="GLR0591 PROTEIN"/>
    <property type="match status" value="1"/>
</dbReference>
<accession>A0A3S9HQC0</accession>
<keyword evidence="1" id="KW-0175">Coiled coil</keyword>
<dbReference type="Pfam" id="PF05960">
    <property type="entry name" value="DUF885"/>
    <property type="match status" value="1"/>
</dbReference>
<name>A0A3S9HQC0_9BURK</name>
<feature type="transmembrane region" description="Helical" evidence="2">
    <location>
        <begin position="21"/>
        <end position="40"/>
    </location>
</feature>
<evidence type="ECO:0000313" key="4">
    <source>
        <dbReference type="Proteomes" id="UP000275663"/>
    </source>
</evidence>
<evidence type="ECO:0000256" key="2">
    <source>
        <dbReference type="SAM" id="Phobius"/>
    </source>
</evidence>
<reference evidence="3 4" key="1">
    <citation type="journal article" date="2011" name="Int. J. Syst. Evol. Microbiol.">
        <title>Description of Undibacterium oligocarboniphilum sp. nov., isolated from purified water, and Undibacterium pigrum strain CCUG 49012 as the type strain of Undibacterium parvum sp. nov., and emended descriptions of the genus Undibacterium and the species Undibacterium pigrum.</title>
        <authorList>
            <person name="Eder W."/>
            <person name="Wanner G."/>
            <person name="Ludwig W."/>
            <person name="Busse H.J."/>
            <person name="Ziemke-Kageler F."/>
            <person name="Lang E."/>
        </authorList>
    </citation>
    <scope>NUCLEOTIDE SEQUENCE [LARGE SCALE GENOMIC DNA]</scope>
    <source>
        <strain evidence="3 4">DSM 23061</strain>
    </source>
</reference>
<keyword evidence="4" id="KW-1185">Reference proteome</keyword>
<dbReference type="PANTHER" id="PTHR33361:SF15">
    <property type="entry name" value="DUF885 FAMILY LIPOPROTEIN"/>
    <property type="match status" value="1"/>
</dbReference>
<dbReference type="AlphaFoldDB" id="A0A3S9HQC0"/>
<evidence type="ECO:0000313" key="3">
    <source>
        <dbReference type="EMBL" id="AZP14277.1"/>
    </source>
</evidence>
<gene>
    <name evidence="3" type="ORF">EJN92_21105</name>
</gene>
<proteinExistence type="predicted"/>
<organism evidence="3 4">
    <name type="scientific">Undibacterium parvum</name>
    <dbReference type="NCBI Taxonomy" id="401471"/>
    <lineage>
        <taxon>Bacteria</taxon>
        <taxon>Pseudomonadati</taxon>
        <taxon>Pseudomonadota</taxon>
        <taxon>Betaproteobacteria</taxon>
        <taxon>Burkholderiales</taxon>
        <taxon>Oxalobacteraceae</taxon>
        <taxon>Undibacterium</taxon>
    </lineage>
</organism>
<dbReference type="Proteomes" id="UP000275663">
    <property type="component" value="Chromosome"/>
</dbReference>
<dbReference type="RefSeq" id="WP_126129638.1">
    <property type="nucleotide sequence ID" value="NZ_CP034464.1"/>
</dbReference>
<feature type="coiled-coil region" evidence="1">
    <location>
        <begin position="314"/>
        <end position="377"/>
    </location>
</feature>
<keyword evidence="2" id="KW-0812">Transmembrane</keyword>